<accession>A0A1Q9C375</accession>
<evidence type="ECO:0000313" key="2">
    <source>
        <dbReference type="EMBL" id="OLP77371.1"/>
    </source>
</evidence>
<sequence length="499" mass="55766">MSSATKVKLIDFDAAVELTHPSQVMTRLSGNLTAKSPEGDINQPTRYLPEDTFMVGVTFYTLLGETADDPAALELRARASPLLRPEAQRPSMLQIVQRWNNNIEDDPKAKVWKTASAWFLCQMTEMLSGLPTRSRFQGQSLPWKLLSIFRCTLARDAIPFLLIPVGGMAATRPSPSVGSQGPIVTRRVGANTSPKALSPSTSNTTPNSTSSRLKPTIRQTIESITSTGSQAEYFRPEQTIILFDWDDTLCPSNWIRENRPALSFFKPCLADEKYQRPLRELQKHVEATLKLAMKMGKVIIVTNAMEPWVETSCRNFLPALMPIVSQVQVIYARSVFDTMTCEAAKKQARGSSPGRALPGLYAANGMNKLSGSSQRMAAAPVDEMAPQRWKEIAFEQEITGFYSRYAHQSWKNIISIGDSIFERDAVRRVVINRPTANRKCRTKTAKLLDEPEIDELVAQVRVIHDALGLMVQYDGNLDIEIDEEDLKLDLSLAEKIMDR</sequence>
<name>A0A1Q9C375_SYMMI</name>
<evidence type="ECO:0000313" key="3">
    <source>
        <dbReference type="Proteomes" id="UP000186817"/>
    </source>
</evidence>
<dbReference type="OrthoDB" id="420410at2759"/>
<protein>
    <submittedName>
        <fullName evidence="2">Uncharacterized protein</fullName>
    </submittedName>
</protein>
<dbReference type="AlphaFoldDB" id="A0A1Q9C375"/>
<comment type="caution">
    <text evidence="2">The sequence shown here is derived from an EMBL/GenBank/DDBJ whole genome shotgun (WGS) entry which is preliminary data.</text>
</comment>
<feature type="region of interest" description="Disordered" evidence="1">
    <location>
        <begin position="191"/>
        <end position="214"/>
    </location>
</feature>
<reference evidence="2 3" key="1">
    <citation type="submission" date="2016-02" db="EMBL/GenBank/DDBJ databases">
        <title>Genome analysis of coral dinoflagellate symbionts highlights evolutionary adaptations to a symbiotic lifestyle.</title>
        <authorList>
            <person name="Aranda M."/>
            <person name="Li Y."/>
            <person name="Liew Y.J."/>
            <person name="Baumgarten S."/>
            <person name="Simakov O."/>
            <person name="Wilson M."/>
            <person name="Piel J."/>
            <person name="Ashoor H."/>
            <person name="Bougouffa S."/>
            <person name="Bajic V.B."/>
            <person name="Ryu T."/>
            <person name="Ravasi T."/>
            <person name="Bayer T."/>
            <person name="Micklem G."/>
            <person name="Kim H."/>
            <person name="Bhak J."/>
            <person name="Lajeunesse T.C."/>
            <person name="Voolstra C.R."/>
        </authorList>
    </citation>
    <scope>NUCLEOTIDE SEQUENCE [LARGE SCALE GENOMIC DNA]</scope>
    <source>
        <strain evidence="2 3">CCMP2467</strain>
    </source>
</reference>
<dbReference type="PANTHER" id="PTHR38899:SF1">
    <property type="entry name" value="PROTEIN KINASE"/>
    <property type="match status" value="1"/>
</dbReference>
<organism evidence="2 3">
    <name type="scientific">Symbiodinium microadriaticum</name>
    <name type="common">Dinoflagellate</name>
    <name type="synonym">Zooxanthella microadriatica</name>
    <dbReference type="NCBI Taxonomy" id="2951"/>
    <lineage>
        <taxon>Eukaryota</taxon>
        <taxon>Sar</taxon>
        <taxon>Alveolata</taxon>
        <taxon>Dinophyceae</taxon>
        <taxon>Suessiales</taxon>
        <taxon>Symbiodiniaceae</taxon>
        <taxon>Symbiodinium</taxon>
    </lineage>
</organism>
<evidence type="ECO:0000256" key="1">
    <source>
        <dbReference type="SAM" id="MobiDB-lite"/>
    </source>
</evidence>
<dbReference type="EMBL" id="LSRX01001780">
    <property type="protein sequence ID" value="OLP77371.1"/>
    <property type="molecule type" value="Genomic_DNA"/>
</dbReference>
<keyword evidence="3" id="KW-1185">Reference proteome</keyword>
<dbReference type="Proteomes" id="UP000186817">
    <property type="component" value="Unassembled WGS sequence"/>
</dbReference>
<feature type="compositionally biased region" description="Low complexity" evidence="1">
    <location>
        <begin position="198"/>
        <end position="211"/>
    </location>
</feature>
<proteinExistence type="predicted"/>
<gene>
    <name evidence="2" type="ORF">AK812_SmicGene42574</name>
</gene>
<dbReference type="PANTHER" id="PTHR38899">
    <property type="entry name" value="DOMAIN OOKINETE PROTEIN, PUTATIVE-RELATED"/>
    <property type="match status" value="1"/>
</dbReference>